<protein>
    <submittedName>
        <fullName evidence="4">Carboxypeptidase regulatory-like domain-containing protein</fullName>
    </submittedName>
</protein>
<evidence type="ECO:0000313" key="5">
    <source>
        <dbReference type="Proteomes" id="UP000547674"/>
    </source>
</evidence>
<evidence type="ECO:0000256" key="1">
    <source>
        <dbReference type="ARBA" id="ARBA00007257"/>
    </source>
</evidence>
<proteinExistence type="inferred from homology"/>
<evidence type="ECO:0000256" key="2">
    <source>
        <dbReference type="ARBA" id="ARBA00022525"/>
    </source>
</evidence>
<keyword evidence="4" id="KW-0121">Carboxypeptidase</keyword>
<accession>A0A7Y2E4U6</accession>
<name>A0A7Y2E4U6_UNCEI</name>
<dbReference type="PANTHER" id="PTHR36108">
    <property type="entry name" value="COLOSSIN-B-RELATED"/>
    <property type="match status" value="1"/>
</dbReference>
<evidence type="ECO:0000313" key="4">
    <source>
        <dbReference type="EMBL" id="NNF05206.1"/>
    </source>
</evidence>
<gene>
    <name evidence="4" type="ORF">HKN21_00465</name>
</gene>
<evidence type="ECO:0000256" key="3">
    <source>
        <dbReference type="ARBA" id="ARBA00022729"/>
    </source>
</evidence>
<dbReference type="PANTHER" id="PTHR36108:SF13">
    <property type="entry name" value="COLOSSIN-B-RELATED"/>
    <property type="match status" value="1"/>
</dbReference>
<feature type="non-terminal residue" evidence="4">
    <location>
        <position position="1"/>
    </location>
</feature>
<dbReference type="EMBL" id="JABDJR010000011">
    <property type="protein sequence ID" value="NNF05206.1"/>
    <property type="molecule type" value="Genomic_DNA"/>
</dbReference>
<dbReference type="SUPFAM" id="SSF49478">
    <property type="entry name" value="Cna protein B-type domain"/>
    <property type="match status" value="1"/>
</dbReference>
<keyword evidence="3" id="KW-0732">Signal</keyword>
<comment type="caution">
    <text evidence="4">The sequence shown here is derived from an EMBL/GenBank/DDBJ whole genome shotgun (WGS) entry which is preliminary data.</text>
</comment>
<dbReference type="GO" id="GO:0004180">
    <property type="term" value="F:carboxypeptidase activity"/>
    <property type="evidence" value="ECO:0007669"/>
    <property type="project" value="UniProtKB-KW"/>
</dbReference>
<dbReference type="Proteomes" id="UP000547674">
    <property type="component" value="Unassembled WGS sequence"/>
</dbReference>
<dbReference type="AlphaFoldDB" id="A0A7Y2E4U6"/>
<reference evidence="4 5" key="1">
    <citation type="submission" date="2020-03" db="EMBL/GenBank/DDBJ databases">
        <title>Metabolic flexibility allows generalist bacteria to become dominant in a frequently disturbed ecosystem.</title>
        <authorList>
            <person name="Chen Y.-J."/>
            <person name="Leung P.M."/>
            <person name="Bay S.K."/>
            <person name="Hugenholtz P."/>
            <person name="Kessler A.J."/>
            <person name="Shelley G."/>
            <person name="Waite D.W."/>
            <person name="Cook P.L."/>
            <person name="Greening C."/>
        </authorList>
    </citation>
    <scope>NUCLEOTIDE SEQUENCE [LARGE SCALE GENOMIC DNA]</scope>
    <source>
        <strain evidence="4">SS_bin_28</strain>
    </source>
</reference>
<keyword evidence="4" id="KW-0378">Hydrolase</keyword>
<sequence>VQFTTSSDTATGLFRYDLYTDSKGEGLIHLPKGEYKITGEAPWPYEIVSIEPTTLEITDAEIFHGVAIELRERDDLPLGDAVITVLLDDEPFAGVAVLLFGDNLADSTHTGVTNEDGVVRFRVPEGPYFVFVESPDGQFFPEDEPLIHVIAGETVEITLNFSSRGTGGGETNVTVSTVAGNEGVPCVEVRFFPVGSPTEDTPLHDLPNGDIWNGYVLITDGEGMGFIDLPPGEYEVEGMDRPGYRVISVDPASFEIAEGDSIDVLVEMEKLDDGVGIINVIDSEKNPIPGVLVTLFPEAGDLAFEGETNKEGVLTLELPAATYYVEIPPPPGFYYPTDEVVTITIEPNATSEITLVFEPIDANAPGYLTVFSLVETFDEAIEVDIEISQGDVIVTSAALTMENGWNYTGEFSPGEYRVTARAPKGYSVLNDDVLRDDLADEAFIDVQVSPQGNSAVFFVVFPQAETDSD</sequence>
<comment type="similarity">
    <text evidence="1">Belongs to the serine-aspartate repeat-containing protein (SDr) family.</text>
</comment>
<keyword evidence="2" id="KW-0964">Secreted</keyword>
<keyword evidence="4" id="KW-0645">Protease</keyword>
<organism evidence="4 5">
    <name type="scientific">Eiseniibacteriota bacterium</name>
    <dbReference type="NCBI Taxonomy" id="2212470"/>
    <lineage>
        <taxon>Bacteria</taxon>
        <taxon>Candidatus Eiseniibacteriota</taxon>
    </lineage>
</organism>